<evidence type="ECO:0000313" key="2">
    <source>
        <dbReference type="EMBL" id="ADU52189.1"/>
    </source>
</evidence>
<gene>
    <name evidence="2" type="ordered locus">Tmar_2108</name>
</gene>
<dbReference type="KEGG" id="tmr:Tmar_2108"/>
<keyword evidence="1" id="KW-0812">Transmembrane</keyword>
<dbReference type="RefSeq" id="WP_013496489.1">
    <property type="nucleotide sequence ID" value="NC_014831.1"/>
</dbReference>
<evidence type="ECO:0000313" key="3">
    <source>
        <dbReference type="Proteomes" id="UP000008915"/>
    </source>
</evidence>
<feature type="transmembrane region" description="Helical" evidence="1">
    <location>
        <begin position="73"/>
        <end position="91"/>
    </location>
</feature>
<reference evidence="3" key="2">
    <citation type="journal article" date="2010" name="Stand. Genomic Sci.">
        <title>Complete genome sequence of Thermaerobacter marianensis type strain (7p75aT).</title>
        <authorList>
            <person name="Han C."/>
            <person name="Gu W."/>
            <person name="Zhang X."/>
            <person name="Lapidus A."/>
            <person name="Nolan M."/>
            <person name="Copeland A."/>
            <person name="Lucas S."/>
            <person name="Glavina Del Rio T."/>
            <person name="Tice H."/>
            <person name="Cheng J."/>
            <person name="Tapia R."/>
            <person name="Goodwin L."/>
            <person name="Pitluck S."/>
            <person name="Pagani I."/>
            <person name="Ivanova N."/>
            <person name="Mavromatis K."/>
            <person name="Mikhailova N."/>
            <person name="Pati A."/>
            <person name="Chen A."/>
            <person name="Palaniappan K."/>
            <person name="Land M."/>
            <person name="Hauser L."/>
            <person name="Chang Y."/>
            <person name="Jeffries C."/>
            <person name="Schneider S."/>
            <person name="Rohde M."/>
            <person name="Goker M."/>
            <person name="Pukall R."/>
            <person name="Woyke T."/>
            <person name="Bristow J."/>
            <person name="Eisen J."/>
            <person name="Markowitz V."/>
            <person name="Hugenholtz P."/>
            <person name="Kyrpides N."/>
            <person name="Klenk H."/>
            <person name="Detter J."/>
        </authorList>
    </citation>
    <scope>NUCLEOTIDE SEQUENCE [LARGE SCALE GENOMIC DNA]</scope>
    <source>
        <strain evidence="3">ATCC 700841 / DSM 12885 / JCM 10246 / 7p75a</strain>
    </source>
</reference>
<evidence type="ECO:0000256" key="1">
    <source>
        <dbReference type="SAM" id="Phobius"/>
    </source>
</evidence>
<dbReference type="EMBL" id="CP002344">
    <property type="protein sequence ID" value="ADU52189.1"/>
    <property type="molecule type" value="Genomic_DNA"/>
</dbReference>
<keyword evidence="1" id="KW-1133">Transmembrane helix</keyword>
<keyword evidence="3" id="KW-1185">Reference proteome</keyword>
<dbReference type="STRING" id="644966.Tmar_2108"/>
<sequence length="119" mass="12479">MSTLPFVHGFLGPIVFAFAVLRVIWTGYRMLTGRDLPASRMLGGLSIGLFDLQALLGIVLLATVGVGTVTWRHPLLMLAAAVLAHMSVATGRRAEGRAAAPFVLALISAVLVAVAYPAP</sequence>
<proteinExistence type="predicted"/>
<feature type="transmembrane region" description="Helical" evidence="1">
    <location>
        <begin position="45"/>
        <end position="67"/>
    </location>
</feature>
<dbReference type="HOGENOM" id="CLU_2060334_0_0_9"/>
<dbReference type="Proteomes" id="UP000008915">
    <property type="component" value="Chromosome"/>
</dbReference>
<feature type="transmembrane region" description="Helical" evidence="1">
    <location>
        <begin position="98"/>
        <end position="118"/>
    </location>
</feature>
<name>E6SJV6_THEM7</name>
<keyword evidence="1" id="KW-0472">Membrane</keyword>
<dbReference type="AlphaFoldDB" id="E6SJV6"/>
<feature type="transmembrane region" description="Helical" evidence="1">
    <location>
        <begin position="6"/>
        <end position="25"/>
    </location>
</feature>
<protein>
    <submittedName>
        <fullName evidence="2">Uncharacterized protein</fullName>
    </submittedName>
</protein>
<dbReference type="OrthoDB" id="2376315at2"/>
<organism evidence="2 3">
    <name type="scientific">Thermaerobacter marianensis (strain ATCC 700841 / DSM 12885 / JCM 10246 / 7p75a)</name>
    <dbReference type="NCBI Taxonomy" id="644966"/>
    <lineage>
        <taxon>Bacteria</taxon>
        <taxon>Bacillati</taxon>
        <taxon>Bacillota</taxon>
        <taxon>Clostridia</taxon>
        <taxon>Eubacteriales</taxon>
        <taxon>Clostridiales Family XVII. Incertae Sedis</taxon>
        <taxon>Thermaerobacter</taxon>
    </lineage>
</organism>
<reference evidence="2 3" key="1">
    <citation type="journal article" date="2010" name="Stand. Genomic Sci.">
        <title>Complete genome sequence of Thermaerobacter marianensis type strain (7p75a).</title>
        <authorList>
            <person name="Han C."/>
            <person name="Gu W."/>
            <person name="Zhang X."/>
            <person name="Lapidus A."/>
            <person name="Nolan M."/>
            <person name="Copeland A."/>
            <person name="Lucas S."/>
            <person name="Del Rio T.G."/>
            <person name="Tice H."/>
            <person name="Cheng J.F."/>
            <person name="Tapia R."/>
            <person name="Goodwin L."/>
            <person name="Pitluck S."/>
            <person name="Pagani I."/>
            <person name="Ivanova N."/>
            <person name="Mavromatis K."/>
            <person name="Mikhailova N."/>
            <person name="Pati A."/>
            <person name="Chen A."/>
            <person name="Palaniappan K."/>
            <person name="Land M."/>
            <person name="Hauser L."/>
            <person name="Chang Y.J."/>
            <person name="Jeffries C.D."/>
            <person name="Schneider S."/>
            <person name="Rohde M."/>
            <person name="Goker M."/>
            <person name="Pukall R."/>
            <person name="Woyke T."/>
            <person name="Bristow J."/>
            <person name="Eisen J.A."/>
            <person name="Markowitz V."/>
            <person name="Hugenholtz P."/>
            <person name="Kyrpides N.C."/>
            <person name="Klenk H.P."/>
            <person name="Detter J.C."/>
        </authorList>
    </citation>
    <scope>NUCLEOTIDE SEQUENCE [LARGE SCALE GENOMIC DNA]</scope>
    <source>
        <strain evidence="3">ATCC 700841 / DSM 12885 / JCM 10246 / 7p75a</strain>
    </source>
</reference>
<accession>E6SJV6</accession>